<dbReference type="PROSITE" id="PS50930">
    <property type="entry name" value="HTH_LYTTR"/>
    <property type="match status" value="1"/>
</dbReference>
<dbReference type="Proteomes" id="UP000295142">
    <property type="component" value="Unassembled WGS sequence"/>
</dbReference>
<evidence type="ECO:0000259" key="2">
    <source>
        <dbReference type="PROSITE" id="PS50930"/>
    </source>
</evidence>
<organism evidence="3 4">
    <name type="scientific">Rhodovulum euryhalinum</name>
    <dbReference type="NCBI Taxonomy" id="35805"/>
    <lineage>
        <taxon>Bacteria</taxon>
        <taxon>Pseudomonadati</taxon>
        <taxon>Pseudomonadota</taxon>
        <taxon>Alphaproteobacteria</taxon>
        <taxon>Rhodobacterales</taxon>
        <taxon>Paracoccaceae</taxon>
        <taxon>Rhodovulum</taxon>
    </lineage>
</organism>
<feature type="transmembrane region" description="Helical" evidence="1">
    <location>
        <begin position="42"/>
        <end position="63"/>
    </location>
</feature>
<comment type="caution">
    <text evidence="3">The sequence shown here is derived from an EMBL/GenBank/DDBJ whole genome shotgun (WGS) entry which is preliminary data.</text>
</comment>
<dbReference type="GO" id="GO:0003677">
    <property type="term" value="F:DNA binding"/>
    <property type="evidence" value="ECO:0007669"/>
    <property type="project" value="InterPro"/>
</dbReference>
<name>A0A4V2SAY9_9RHOB</name>
<keyword evidence="1" id="KW-0472">Membrane</keyword>
<dbReference type="AlphaFoldDB" id="A0A4V2SAY9"/>
<feature type="domain" description="HTH LytTR-type" evidence="2">
    <location>
        <begin position="152"/>
        <end position="239"/>
    </location>
</feature>
<keyword evidence="4" id="KW-1185">Reference proteome</keyword>
<keyword evidence="1" id="KW-0812">Transmembrane</keyword>
<dbReference type="EMBL" id="SLWW01000003">
    <property type="protein sequence ID" value="TCO72990.1"/>
    <property type="molecule type" value="Genomic_DNA"/>
</dbReference>
<protein>
    <submittedName>
        <fullName evidence="3">LytTR family transcriptional regulator</fullName>
    </submittedName>
</protein>
<dbReference type="Pfam" id="PF04397">
    <property type="entry name" value="LytTR"/>
    <property type="match status" value="1"/>
</dbReference>
<reference evidence="3 4" key="1">
    <citation type="submission" date="2019-03" db="EMBL/GenBank/DDBJ databases">
        <title>Genomic Encyclopedia of Type Strains, Phase IV (KMG-IV): sequencing the most valuable type-strain genomes for metagenomic binning, comparative biology and taxonomic classification.</title>
        <authorList>
            <person name="Goeker M."/>
        </authorList>
    </citation>
    <scope>NUCLEOTIDE SEQUENCE [LARGE SCALE GENOMIC DNA]</scope>
    <source>
        <strain evidence="3 4">DSM 4868</strain>
    </source>
</reference>
<keyword evidence="1" id="KW-1133">Transmembrane helix</keyword>
<accession>A0A4V2SAY9</accession>
<evidence type="ECO:0000256" key="1">
    <source>
        <dbReference type="SAM" id="Phobius"/>
    </source>
</evidence>
<proteinExistence type="predicted"/>
<dbReference type="SMART" id="SM00850">
    <property type="entry name" value="LytTR"/>
    <property type="match status" value="1"/>
</dbReference>
<feature type="transmembrane region" description="Helical" evidence="1">
    <location>
        <begin position="107"/>
        <end position="126"/>
    </location>
</feature>
<gene>
    <name evidence="3" type="ORF">EV655_103219</name>
</gene>
<evidence type="ECO:0000313" key="4">
    <source>
        <dbReference type="Proteomes" id="UP000295142"/>
    </source>
</evidence>
<sequence>MTSDLVRILFLPSTLVVWAALSVCLALSGPFGTYAAPLPQRLAIWPLVVGAGMTSGIALQLSIRRLRPGIPRWQRSVLGAGGLSAVLVLPAQYLVGGLGAGAVLPGAFDMALAIFAFALGLSLLHIRAIPRPGSSVAPALLSRLPEGQRGAVIRLSSSDHYVRVVTDLGASEVLIRFADAIAELGGVEGMRVHRSHWVALAAVTGARRDNGRLFLTLRDGSEVPVSRRYRDAVEASGHVPGASEARPPALR</sequence>
<dbReference type="InterPro" id="IPR007492">
    <property type="entry name" value="LytTR_DNA-bd_dom"/>
</dbReference>
<feature type="transmembrane region" description="Helical" evidence="1">
    <location>
        <begin position="75"/>
        <end position="95"/>
    </location>
</feature>
<evidence type="ECO:0000313" key="3">
    <source>
        <dbReference type="EMBL" id="TCO72990.1"/>
    </source>
</evidence>
<dbReference type="Gene3D" id="2.40.50.1020">
    <property type="entry name" value="LytTr DNA-binding domain"/>
    <property type="match status" value="1"/>
</dbReference>